<dbReference type="AlphaFoldDB" id="A0A4Z1FLV4"/>
<dbReference type="Proteomes" id="UP000297910">
    <property type="component" value="Unassembled WGS sequence"/>
</dbReference>
<evidence type="ECO:0000313" key="2">
    <source>
        <dbReference type="Proteomes" id="UP000297910"/>
    </source>
</evidence>
<protein>
    <recommendedName>
        <fullName evidence="3">F-box domain-containing protein</fullName>
    </recommendedName>
</protein>
<gene>
    <name evidence="1" type="ORF">BPAE_0127g00130</name>
</gene>
<proteinExistence type="predicted"/>
<evidence type="ECO:0008006" key="3">
    <source>
        <dbReference type="Google" id="ProtNLM"/>
    </source>
</evidence>
<keyword evidence="2" id="KW-1185">Reference proteome</keyword>
<accession>A0A4Z1FLV4</accession>
<evidence type="ECO:0000313" key="1">
    <source>
        <dbReference type="EMBL" id="TGO23593.1"/>
    </source>
</evidence>
<dbReference type="EMBL" id="PQXI01000127">
    <property type="protein sequence ID" value="TGO23593.1"/>
    <property type="molecule type" value="Genomic_DNA"/>
</dbReference>
<comment type="caution">
    <text evidence="1">The sequence shown here is derived from an EMBL/GenBank/DDBJ whole genome shotgun (WGS) entry which is preliminary data.</text>
</comment>
<sequence>MAVPTKHLVNLPDDVLAVIFDQILVKIGVWKIMNLRVLCRLFNTITTKTLCLNYMVNSKGPVDDAIEICLKYPDSELPSIAHLFIHLEMNYDPQHTILSPVYHAIHSVKTRSNNIQTRDEQTALEIKVCHAIEERLKWG</sequence>
<reference evidence="1 2" key="1">
    <citation type="submission" date="2017-12" db="EMBL/GenBank/DDBJ databases">
        <title>Comparative genomics of Botrytis spp.</title>
        <authorList>
            <person name="Valero-Jimenez C.A."/>
            <person name="Tapia P."/>
            <person name="Veloso J."/>
            <person name="Silva-Moreno E."/>
            <person name="Staats M."/>
            <person name="Valdes J.H."/>
            <person name="Van Kan J.A.L."/>
        </authorList>
    </citation>
    <scope>NUCLEOTIDE SEQUENCE [LARGE SCALE GENOMIC DNA]</scope>
    <source>
        <strain evidence="1 2">Bp0003</strain>
    </source>
</reference>
<name>A0A4Z1FLV4_9HELO</name>
<organism evidence="1 2">
    <name type="scientific">Botrytis paeoniae</name>
    <dbReference type="NCBI Taxonomy" id="278948"/>
    <lineage>
        <taxon>Eukaryota</taxon>
        <taxon>Fungi</taxon>
        <taxon>Dikarya</taxon>
        <taxon>Ascomycota</taxon>
        <taxon>Pezizomycotina</taxon>
        <taxon>Leotiomycetes</taxon>
        <taxon>Helotiales</taxon>
        <taxon>Sclerotiniaceae</taxon>
        <taxon>Botrytis</taxon>
    </lineage>
</organism>